<keyword evidence="4" id="KW-0032">Aminotransferase</keyword>
<dbReference type="STRING" id="181874.A0A409YZ28"/>
<feature type="compositionally biased region" description="Low complexity" evidence="8">
    <location>
        <begin position="63"/>
        <end position="73"/>
    </location>
</feature>
<name>A0A409YZ28_9AGAR</name>
<organism evidence="10 11">
    <name type="scientific">Panaeolus cyanescens</name>
    <dbReference type="NCBI Taxonomy" id="181874"/>
    <lineage>
        <taxon>Eukaryota</taxon>
        <taxon>Fungi</taxon>
        <taxon>Dikarya</taxon>
        <taxon>Basidiomycota</taxon>
        <taxon>Agaricomycotina</taxon>
        <taxon>Agaricomycetes</taxon>
        <taxon>Agaricomycetidae</taxon>
        <taxon>Agaricales</taxon>
        <taxon>Agaricineae</taxon>
        <taxon>Galeropsidaceae</taxon>
        <taxon>Panaeolus</taxon>
    </lineage>
</organism>
<comment type="caution">
    <text evidence="10">The sequence shown here is derived from an EMBL/GenBank/DDBJ whole genome shotgun (WGS) entry which is preliminary data.</text>
</comment>
<reference evidence="10 11" key="1">
    <citation type="journal article" date="2018" name="Evol. Lett.">
        <title>Horizontal gene cluster transfer increased hallucinogenic mushroom diversity.</title>
        <authorList>
            <person name="Reynolds H.T."/>
            <person name="Vijayakumar V."/>
            <person name="Gluck-Thaler E."/>
            <person name="Korotkin H.B."/>
            <person name="Matheny P.B."/>
            <person name="Slot J.C."/>
        </authorList>
    </citation>
    <scope>NUCLEOTIDE SEQUENCE [LARGE SCALE GENOMIC DNA]</scope>
    <source>
        <strain evidence="10 11">2629</strain>
    </source>
</reference>
<dbReference type="InterPro" id="IPR004839">
    <property type="entry name" value="Aminotransferase_I/II_large"/>
</dbReference>
<keyword evidence="11" id="KW-1185">Reference proteome</keyword>
<dbReference type="EMBL" id="NHTK01000064">
    <property type="protein sequence ID" value="PPR08239.1"/>
    <property type="molecule type" value="Genomic_DNA"/>
</dbReference>
<evidence type="ECO:0000256" key="3">
    <source>
        <dbReference type="ARBA" id="ARBA00012748"/>
    </source>
</evidence>
<feature type="domain" description="Aminotransferase class I/classII large" evidence="9">
    <location>
        <begin position="96"/>
        <end position="286"/>
    </location>
</feature>
<dbReference type="FunCoup" id="A0A409YZ28">
    <property type="interactions" value="102"/>
</dbReference>
<gene>
    <name evidence="10" type="ORF">CVT24_001281</name>
</gene>
<evidence type="ECO:0000313" key="10">
    <source>
        <dbReference type="EMBL" id="PPR08239.1"/>
    </source>
</evidence>
<dbReference type="EC" id="2.6.1.9" evidence="3"/>
<dbReference type="CDD" id="cd00609">
    <property type="entry name" value="AAT_like"/>
    <property type="match status" value="1"/>
</dbReference>
<evidence type="ECO:0000256" key="6">
    <source>
        <dbReference type="ARBA" id="ARBA00022898"/>
    </source>
</evidence>
<dbReference type="OrthoDB" id="2015537at2759"/>
<dbReference type="Pfam" id="PF00155">
    <property type="entry name" value="Aminotran_1_2"/>
    <property type="match status" value="2"/>
</dbReference>
<feature type="domain" description="Aminotransferase class I/classII large" evidence="9">
    <location>
        <begin position="311"/>
        <end position="457"/>
    </location>
</feature>
<dbReference type="PANTHER" id="PTHR42885">
    <property type="entry name" value="HISTIDINOL-PHOSPHATE AMINOTRANSFERASE-RELATED"/>
    <property type="match status" value="1"/>
</dbReference>
<dbReference type="Proteomes" id="UP000284842">
    <property type="component" value="Unassembled WGS sequence"/>
</dbReference>
<evidence type="ECO:0000259" key="9">
    <source>
        <dbReference type="Pfam" id="PF00155"/>
    </source>
</evidence>
<dbReference type="PANTHER" id="PTHR42885:SF2">
    <property type="entry name" value="HISTIDINOL-PHOSPHATE AMINOTRANSFERASE"/>
    <property type="match status" value="1"/>
</dbReference>
<dbReference type="SUPFAM" id="SSF53383">
    <property type="entry name" value="PLP-dependent transferases"/>
    <property type="match status" value="1"/>
</dbReference>
<dbReference type="InterPro" id="IPR015424">
    <property type="entry name" value="PyrdxlP-dep_Trfase"/>
</dbReference>
<comment type="pathway">
    <text evidence="2">Amino-acid biosynthesis; L-histidine biosynthesis; L-histidine from 5-phospho-alpha-D-ribose 1-diphosphate: step 7/9.</text>
</comment>
<dbReference type="Gene3D" id="3.90.1150.10">
    <property type="entry name" value="Aspartate Aminotransferase, domain 1"/>
    <property type="match status" value="1"/>
</dbReference>
<proteinExistence type="predicted"/>
<dbReference type="Gene3D" id="3.40.640.10">
    <property type="entry name" value="Type I PLP-dependent aspartate aminotransferase-like (Major domain)"/>
    <property type="match status" value="1"/>
</dbReference>
<dbReference type="InParanoid" id="A0A409YZ28"/>
<protein>
    <recommendedName>
        <fullName evidence="3">histidinol-phosphate transaminase</fullName>
        <ecNumber evidence="3">2.6.1.9</ecNumber>
    </recommendedName>
</protein>
<dbReference type="GO" id="GO:0004400">
    <property type="term" value="F:histidinol-phosphate transaminase activity"/>
    <property type="evidence" value="ECO:0007669"/>
    <property type="project" value="UniProtKB-EC"/>
</dbReference>
<evidence type="ECO:0000313" key="11">
    <source>
        <dbReference type="Proteomes" id="UP000284842"/>
    </source>
</evidence>
<feature type="region of interest" description="Disordered" evidence="8">
    <location>
        <begin position="63"/>
        <end position="90"/>
    </location>
</feature>
<evidence type="ECO:0000256" key="2">
    <source>
        <dbReference type="ARBA" id="ARBA00005011"/>
    </source>
</evidence>
<dbReference type="InterPro" id="IPR015422">
    <property type="entry name" value="PyrdxlP-dep_Trfase_small"/>
</dbReference>
<sequence length="464" mass="50020">MAILGLSTEHANAAPYPAHFDIEKVIRPNILSLHPYRCARDDYSTGILLDANENALGHSVVLPSSQPQTQTQPNGNATSPPNDEFPSSLHDTLDLDLHRYPDPSHPLIKARIAEMRNLPGTEYVFLGVGSDEVIDMLMRVCVTPGKDGESILITPPTYGMYGVCAQVNDVGVVKVPLELGGDAGEGGDKGRFSLRVDKIKEAIVSSPSPVKLIFICSPGNPTGTLIPLSTIQSLLEFEEFKGIVVVDEAYIDFAGEGTSACQLVKKYSNVCVLQTLSKTFGLAGIRSVKSHIPSSHNTLIFTERFLRPTPRLGIAIAQPPLIQIMSNTKAPYNISTPTAHIALTALSPASLSLMKSKVDSLITSRAELISIFEKDPFTSLGVGEVIGGNDANFIVLPILSKSGDGKPDSDRAHRVYKELAEHQGVVVRYRGHEPGCAGCLRITVGSPEENKVVLQRLQEVLTVM</sequence>
<dbReference type="AlphaFoldDB" id="A0A409YZ28"/>
<evidence type="ECO:0000256" key="1">
    <source>
        <dbReference type="ARBA" id="ARBA00001933"/>
    </source>
</evidence>
<accession>A0A409YZ28</accession>
<dbReference type="GO" id="GO:0030170">
    <property type="term" value="F:pyridoxal phosphate binding"/>
    <property type="evidence" value="ECO:0007669"/>
    <property type="project" value="InterPro"/>
</dbReference>
<evidence type="ECO:0000256" key="8">
    <source>
        <dbReference type="SAM" id="MobiDB-lite"/>
    </source>
</evidence>
<comment type="catalytic activity">
    <reaction evidence="7">
        <text>L-histidinol phosphate + 2-oxoglutarate = 3-(imidazol-4-yl)-2-oxopropyl phosphate + L-glutamate</text>
        <dbReference type="Rhea" id="RHEA:23744"/>
        <dbReference type="ChEBI" id="CHEBI:16810"/>
        <dbReference type="ChEBI" id="CHEBI:29985"/>
        <dbReference type="ChEBI" id="CHEBI:57766"/>
        <dbReference type="ChEBI" id="CHEBI:57980"/>
        <dbReference type="EC" id="2.6.1.9"/>
    </reaction>
</comment>
<dbReference type="InterPro" id="IPR015421">
    <property type="entry name" value="PyrdxlP-dep_Trfase_major"/>
</dbReference>
<keyword evidence="6" id="KW-0663">Pyridoxal phosphate</keyword>
<evidence type="ECO:0000256" key="7">
    <source>
        <dbReference type="ARBA" id="ARBA00047481"/>
    </source>
</evidence>
<evidence type="ECO:0000256" key="4">
    <source>
        <dbReference type="ARBA" id="ARBA00022576"/>
    </source>
</evidence>
<comment type="cofactor">
    <cofactor evidence="1">
        <name>pyridoxal 5'-phosphate</name>
        <dbReference type="ChEBI" id="CHEBI:597326"/>
    </cofactor>
</comment>
<keyword evidence="5" id="KW-0808">Transferase</keyword>
<evidence type="ECO:0000256" key="5">
    <source>
        <dbReference type="ARBA" id="ARBA00022679"/>
    </source>
</evidence>